<proteinExistence type="predicted"/>
<dbReference type="EMBL" id="BRYB01001839">
    <property type="protein sequence ID" value="GMI34766.1"/>
    <property type="molecule type" value="Genomic_DNA"/>
</dbReference>
<accession>A0ABQ6MXP6</accession>
<name>A0ABQ6MXP6_9STRA</name>
<dbReference type="PANTHER" id="PTHR44749:SF1">
    <property type="entry name" value="TETRATRICOPEPTIDE-LIKE HELICAL DOMAIN-CONTAINING PROTEIN"/>
    <property type="match status" value="1"/>
</dbReference>
<reference evidence="2 3" key="1">
    <citation type="journal article" date="2023" name="Commun. Biol.">
        <title>Genome analysis of Parmales, the sister group of diatoms, reveals the evolutionary specialization of diatoms from phago-mixotrophs to photoautotrophs.</title>
        <authorList>
            <person name="Ban H."/>
            <person name="Sato S."/>
            <person name="Yoshikawa S."/>
            <person name="Yamada K."/>
            <person name="Nakamura Y."/>
            <person name="Ichinomiya M."/>
            <person name="Sato N."/>
            <person name="Blanc-Mathieu R."/>
            <person name="Endo H."/>
            <person name="Kuwata A."/>
            <person name="Ogata H."/>
        </authorList>
    </citation>
    <scope>NUCLEOTIDE SEQUENCE [LARGE SCALE GENOMIC DNA]</scope>
</reference>
<dbReference type="Proteomes" id="UP001165060">
    <property type="component" value="Unassembled WGS sequence"/>
</dbReference>
<dbReference type="InterPro" id="IPR044650">
    <property type="entry name" value="SRFR1-like"/>
</dbReference>
<dbReference type="PROSITE" id="PS50005">
    <property type="entry name" value="TPR"/>
    <property type="match status" value="2"/>
</dbReference>
<dbReference type="SUPFAM" id="SSF48452">
    <property type="entry name" value="TPR-like"/>
    <property type="match status" value="2"/>
</dbReference>
<dbReference type="PROSITE" id="PS50293">
    <property type="entry name" value="TPR_REGION"/>
    <property type="match status" value="1"/>
</dbReference>
<dbReference type="PANTHER" id="PTHR44749">
    <property type="entry name" value="SUPPRESSOR OF RPS4-RLD 1"/>
    <property type="match status" value="1"/>
</dbReference>
<comment type="caution">
    <text evidence="2">The sequence shown here is derived from an EMBL/GenBank/DDBJ whole genome shotgun (WGS) entry which is preliminary data.</text>
</comment>
<evidence type="ECO:0000256" key="1">
    <source>
        <dbReference type="PROSITE-ProRule" id="PRU00339"/>
    </source>
</evidence>
<dbReference type="InterPro" id="IPR019734">
    <property type="entry name" value="TPR_rpt"/>
</dbReference>
<evidence type="ECO:0000313" key="3">
    <source>
        <dbReference type="Proteomes" id="UP001165060"/>
    </source>
</evidence>
<protein>
    <submittedName>
        <fullName evidence="2">Uncharacterized protein</fullName>
    </submittedName>
</protein>
<dbReference type="Pfam" id="PF13181">
    <property type="entry name" value="TPR_8"/>
    <property type="match status" value="1"/>
</dbReference>
<keyword evidence="1" id="KW-0802">TPR repeat</keyword>
<dbReference type="Pfam" id="PF13432">
    <property type="entry name" value="TPR_16"/>
    <property type="match status" value="1"/>
</dbReference>
<evidence type="ECO:0000313" key="2">
    <source>
        <dbReference type="EMBL" id="GMI34766.1"/>
    </source>
</evidence>
<feature type="repeat" description="TPR" evidence="1">
    <location>
        <begin position="335"/>
        <end position="368"/>
    </location>
</feature>
<keyword evidence="3" id="KW-1185">Reference proteome</keyword>
<dbReference type="Gene3D" id="1.10.3290.20">
    <property type="match status" value="1"/>
</dbReference>
<dbReference type="Gene3D" id="1.25.40.10">
    <property type="entry name" value="Tetratricopeptide repeat domain"/>
    <property type="match status" value="2"/>
</dbReference>
<dbReference type="SMART" id="SM00028">
    <property type="entry name" value="TPR"/>
    <property type="match status" value="5"/>
</dbReference>
<organism evidence="2 3">
    <name type="scientific">Tetraparma gracilis</name>
    <dbReference type="NCBI Taxonomy" id="2962635"/>
    <lineage>
        <taxon>Eukaryota</taxon>
        <taxon>Sar</taxon>
        <taxon>Stramenopiles</taxon>
        <taxon>Ochrophyta</taxon>
        <taxon>Bolidophyceae</taxon>
        <taxon>Parmales</taxon>
        <taxon>Triparmaceae</taxon>
        <taxon>Tetraparma</taxon>
    </lineage>
</organism>
<feature type="repeat" description="TPR" evidence="1">
    <location>
        <begin position="369"/>
        <end position="402"/>
    </location>
</feature>
<dbReference type="InterPro" id="IPR011990">
    <property type="entry name" value="TPR-like_helical_dom_sf"/>
</dbReference>
<gene>
    <name evidence="2" type="ORF">TeGR_g899</name>
</gene>
<sequence>MDFVLNMSFSDAYDVFSTPKLPHSPLSPSQSAKSALASLYFLGSYRKGHALASSQIAALVKQREEGPKDASMFNPALPAFTAAVLLPHFYLFRAACSAGLALSAGGGGAAHGRGARRDVLEGYRACLRDERCRIFGELSVAPPPSTLHTSALNFACVPAHVLSLATANLHDACPTPLFNRAVALGYLQVNSGAYERAVETFTAVLQDDGGCAAALAGRGSVHAFRGELARAHADFSGAVAGAPGVADYWKRRGQTASAMGRLEDGAGDLGVAVRCMEEGGKVDPDVYNQLGNILYKTKRCRAALSLGFGKCLQSLGNPVSNDPKISKLVGSGGLASLYNMAGLCRSSLGDYGRAREAFERALDLNPDFKETNVNMGQLMRDYGDGPAAVKLFKNAMSIDPNYTHSHYLLGLCCYGMGDVPGAIKAFKRGLDCFGNSSNPNKEEKGGEDDADGSAETSISDNSCFLNMLGVCHLGMGDYSAAINYMKQIKKPTKTDDASTSSAKLWSRYFREMALSYWSNCREPIHRFNVDDAVDMYIKEGFCKRVPFKQVEQYSAAISNFTKAKGIPTITNADIVAAHKTHAALIAKADAIGSYLQLKTPGFLANKRQHRQCGFAVLETSQALLKWKRQQMEGENDDAEQADAAVTASSWRSVFTIVTRWRQISEPNDLVWWIDKLTPRAFNEGFGLQTPIVSGELKVHRYYPYYDKAVATLKKLMIIQCNITDPAPKKVLYDAANLDEIWRLAGGDFWVVVPCYGEKTKAKMEGTRLTLQKHMDATASGSYEFSIRTPGTPARWAQFKKELDRLWDEDVKEVIEGCSASKDIVTVALKVFYYWVCFAPLTRGSAAVAHTMMLALLRAGGKEFVGEQREGVQLDWEAILCSNVNDFVAEVEGWVRENVRDMEDGWEDVEEGVDIEHNLPHVWSRICALNQPQ</sequence>